<feature type="domain" description="C2H2-type" evidence="2">
    <location>
        <begin position="131"/>
        <end position="158"/>
    </location>
</feature>
<protein>
    <recommendedName>
        <fullName evidence="2">C2H2-type domain-containing protein</fullName>
    </recommendedName>
</protein>
<dbReference type="PANTHER" id="PTHR46353:SF23">
    <property type="entry name" value="C2H2 ZINC FINGER-CONTAINING PROTEIN-RELATED"/>
    <property type="match status" value="1"/>
</dbReference>
<dbReference type="SUPFAM" id="SSF57667">
    <property type="entry name" value="beta-beta-alpha zinc fingers"/>
    <property type="match status" value="1"/>
</dbReference>
<keyword evidence="1" id="KW-0479">Metal-binding</keyword>
<dbReference type="Proteomes" id="UP000825935">
    <property type="component" value="Chromosome 8"/>
</dbReference>
<evidence type="ECO:0000313" key="3">
    <source>
        <dbReference type="EMBL" id="KAH7431374.1"/>
    </source>
</evidence>
<dbReference type="OrthoDB" id="1939583at2759"/>
<reference evidence="3" key="1">
    <citation type="submission" date="2021-08" db="EMBL/GenBank/DDBJ databases">
        <title>WGS assembly of Ceratopteris richardii.</title>
        <authorList>
            <person name="Marchant D.B."/>
            <person name="Chen G."/>
            <person name="Jenkins J."/>
            <person name="Shu S."/>
            <person name="Leebens-Mack J."/>
            <person name="Grimwood J."/>
            <person name="Schmutz J."/>
            <person name="Soltis P."/>
            <person name="Soltis D."/>
            <person name="Chen Z.-H."/>
        </authorList>
    </citation>
    <scope>NUCLEOTIDE SEQUENCE</scope>
    <source>
        <strain evidence="3">Whitten #5841</strain>
        <tissue evidence="3">Leaf</tissue>
    </source>
</reference>
<dbReference type="Pfam" id="PF13912">
    <property type="entry name" value="zf-C2H2_6"/>
    <property type="match status" value="1"/>
</dbReference>
<dbReference type="GO" id="GO:0005634">
    <property type="term" value="C:nucleus"/>
    <property type="evidence" value="ECO:0007669"/>
    <property type="project" value="TreeGrafter"/>
</dbReference>
<comment type="caution">
    <text evidence="3">The sequence shown here is derived from an EMBL/GenBank/DDBJ whole genome shotgun (WGS) entry which is preliminary data.</text>
</comment>
<keyword evidence="1" id="KW-0863">Zinc-finger</keyword>
<evidence type="ECO:0000313" key="4">
    <source>
        <dbReference type="Proteomes" id="UP000825935"/>
    </source>
</evidence>
<dbReference type="InterPro" id="IPR044299">
    <property type="entry name" value="GIS3/ZFP5/ZFP6"/>
</dbReference>
<dbReference type="PROSITE" id="PS00028">
    <property type="entry name" value="ZINC_FINGER_C2H2_1"/>
    <property type="match status" value="1"/>
</dbReference>
<organism evidence="3 4">
    <name type="scientific">Ceratopteris richardii</name>
    <name type="common">Triangle waterfern</name>
    <dbReference type="NCBI Taxonomy" id="49495"/>
    <lineage>
        <taxon>Eukaryota</taxon>
        <taxon>Viridiplantae</taxon>
        <taxon>Streptophyta</taxon>
        <taxon>Embryophyta</taxon>
        <taxon>Tracheophyta</taxon>
        <taxon>Polypodiopsida</taxon>
        <taxon>Polypodiidae</taxon>
        <taxon>Polypodiales</taxon>
        <taxon>Pteridineae</taxon>
        <taxon>Pteridaceae</taxon>
        <taxon>Parkerioideae</taxon>
        <taxon>Ceratopteris</taxon>
    </lineage>
</organism>
<name>A0A8T2UDL3_CERRI</name>
<evidence type="ECO:0000259" key="2">
    <source>
        <dbReference type="PROSITE" id="PS50157"/>
    </source>
</evidence>
<dbReference type="EMBL" id="CM035413">
    <property type="protein sequence ID" value="KAH7431374.1"/>
    <property type="molecule type" value="Genomic_DNA"/>
</dbReference>
<dbReference type="GO" id="GO:0010090">
    <property type="term" value="P:trichome morphogenesis"/>
    <property type="evidence" value="ECO:0007669"/>
    <property type="project" value="InterPro"/>
</dbReference>
<dbReference type="GO" id="GO:0000976">
    <property type="term" value="F:transcription cis-regulatory region binding"/>
    <property type="evidence" value="ECO:0007669"/>
    <property type="project" value="TreeGrafter"/>
</dbReference>
<dbReference type="GO" id="GO:0003700">
    <property type="term" value="F:DNA-binding transcription factor activity"/>
    <property type="evidence" value="ECO:0007669"/>
    <property type="project" value="TreeGrafter"/>
</dbReference>
<dbReference type="PROSITE" id="PS50157">
    <property type="entry name" value="ZINC_FINGER_C2H2_2"/>
    <property type="match status" value="1"/>
</dbReference>
<dbReference type="Gene3D" id="3.30.160.60">
    <property type="entry name" value="Classic Zinc Finger"/>
    <property type="match status" value="1"/>
</dbReference>
<sequence>MSGDSHCTAEAFAEAGEADEQDVPHEVNQYIDYLQRSQDRCRDGKEVLNYGHEENGTFEAHNSSTGHTDEGLGHGCLKLFGFEVNCRYEADKCDDYAEQEIYLCNRETEAMASDHTVTDGDGPAADSARRFECQYCRRGFSSSQALGGHQNAHKRERMQAKRARLEASRLMQAALVGGTSSHLPFYTACNACVAPLANMQPHHYGGAQCVRVPAAAVLAPHAARTATDDSLHSFTSPSPHFPIFTNSPPATVLGSCNPISPFTTSTASIARLPRVLPPFYHQHPHSGLHLYQGSSAYRRHHETLLNRSASDQSLDLNLGPPLNPF</sequence>
<dbReference type="PANTHER" id="PTHR46353">
    <property type="entry name" value="ZINC FINGER PROTEIN 5"/>
    <property type="match status" value="1"/>
</dbReference>
<keyword evidence="1" id="KW-0862">Zinc</keyword>
<evidence type="ECO:0000256" key="1">
    <source>
        <dbReference type="PROSITE-ProRule" id="PRU00042"/>
    </source>
</evidence>
<proteinExistence type="predicted"/>
<dbReference type="GO" id="GO:0009740">
    <property type="term" value="P:gibberellic acid mediated signaling pathway"/>
    <property type="evidence" value="ECO:0007669"/>
    <property type="project" value="TreeGrafter"/>
</dbReference>
<keyword evidence="4" id="KW-1185">Reference proteome</keyword>
<dbReference type="AlphaFoldDB" id="A0A8T2UDL3"/>
<dbReference type="GO" id="GO:0008270">
    <property type="term" value="F:zinc ion binding"/>
    <property type="evidence" value="ECO:0007669"/>
    <property type="project" value="UniProtKB-KW"/>
</dbReference>
<gene>
    <name evidence="3" type="ORF">KP509_08G045200</name>
</gene>
<dbReference type="InterPro" id="IPR013087">
    <property type="entry name" value="Znf_C2H2_type"/>
</dbReference>
<accession>A0A8T2UDL3</accession>
<dbReference type="InterPro" id="IPR036236">
    <property type="entry name" value="Znf_C2H2_sf"/>
</dbReference>
<dbReference type="GO" id="GO:0009736">
    <property type="term" value="P:cytokinin-activated signaling pathway"/>
    <property type="evidence" value="ECO:0007669"/>
    <property type="project" value="TreeGrafter"/>
</dbReference>